<dbReference type="PANTHER" id="PTHR12147:SF26">
    <property type="entry name" value="PEPTIDASE M28 DOMAIN-CONTAINING PROTEIN"/>
    <property type="match status" value="1"/>
</dbReference>
<dbReference type="SUPFAM" id="SSF52025">
    <property type="entry name" value="PA domain"/>
    <property type="match status" value="1"/>
</dbReference>
<dbReference type="GO" id="GO:0006508">
    <property type="term" value="P:proteolysis"/>
    <property type="evidence" value="ECO:0007669"/>
    <property type="project" value="InterPro"/>
</dbReference>
<protein>
    <submittedName>
        <fullName evidence="4">Peptidase M28</fullName>
    </submittedName>
</protein>
<name>A0A344L5F1_9PSEU</name>
<dbReference type="InterPro" id="IPR007484">
    <property type="entry name" value="Peptidase_M28"/>
</dbReference>
<accession>A0A344L5F1</accession>
<dbReference type="PANTHER" id="PTHR12147">
    <property type="entry name" value="METALLOPEPTIDASE M28 FAMILY MEMBER"/>
    <property type="match status" value="1"/>
</dbReference>
<evidence type="ECO:0000313" key="4">
    <source>
        <dbReference type="EMBL" id="AXB43275.1"/>
    </source>
</evidence>
<dbReference type="EMBL" id="CP015163">
    <property type="protein sequence ID" value="AXB43275.1"/>
    <property type="molecule type" value="Genomic_DNA"/>
</dbReference>
<dbReference type="Pfam" id="PF02225">
    <property type="entry name" value="PA"/>
    <property type="match status" value="1"/>
</dbReference>
<dbReference type="InterPro" id="IPR046450">
    <property type="entry name" value="PA_dom_sf"/>
</dbReference>
<keyword evidence="5" id="KW-1185">Reference proteome</keyword>
<dbReference type="OrthoDB" id="345880at2"/>
<keyword evidence="1" id="KW-0732">Signal</keyword>
<feature type="signal peptide" evidence="1">
    <location>
        <begin position="1"/>
        <end position="22"/>
    </location>
</feature>
<proteinExistence type="predicted"/>
<evidence type="ECO:0000313" key="5">
    <source>
        <dbReference type="Proteomes" id="UP000250434"/>
    </source>
</evidence>
<dbReference type="GO" id="GO:0008235">
    <property type="term" value="F:metalloexopeptidase activity"/>
    <property type="evidence" value="ECO:0007669"/>
    <property type="project" value="InterPro"/>
</dbReference>
<dbReference type="InterPro" id="IPR003137">
    <property type="entry name" value="PA_domain"/>
</dbReference>
<evidence type="ECO:0000259" key="3">
    <source>
        <dbReference type="Pfam" id="PF04389"/>
    </source>
</evidence>
<reference evidence="4 5" key="1">
    <citation type="submission" date="2016-04" db="EMBL/GenBank/DDBJ databases">
        <title>Complete genome sequence and analysis of deep-sea sediment isolate, Amycolatopsis sp. WP1.</title>
        <authorList>
            <person name="Wang H."/>
            <person name="Chen S."/>
            <person name="Wu Q."/>
        </authorList>
    </citation>
    <scope>NUCLEOTIDE SEQUENCE [LARGE SCALE GENOMIC DNA]</scope>
    <source>
        <strain evidence="4 5">WP1</strain>
    </source>
</reference>
<dbReference type="InterPro" id="IPR045175">
    <property type="entry name" value="M28_fam"/>
</dbReference>
<evidence type="ECO:0000259" key="2">
    <source>
        <dbReference type="Pfam" id="PF02225"/>
    </source>
</evidence>
<dbReference type="Gene3D" id="3.40.630.10">
    <property type="entry name" value="Zn peptidases"/>
    <property type="match status" value="1"/>
</dbReference>
<feature type="domain" description="Peptidase M28" evidence="3">
    <location>
        <begin position="232"/>
        <end position="445"/>
    </location>
</feature>
<dbReference type="Pfam" id="PF04389">
    <property type="entry name" value="Peptidase_M28"/>
    <property type="match status" value="1"/>
</dbReference>
<dbReference type="Gene3D" id="3.50.30.30">
    <property type="match status" value="1"/>
</dbReference>
<sequence>MRGRGLIVAVIASLVGAVPAVAAGPEPGWLAERLTRAPVGERALADLAAFDAIAAAHGGNREVGTPGFEESRRYVDAQLTAAGYQVTYQDVPYHGFGFDAERVVDSGGASPRVLMAQYAPSTPVGGLTAPVTFLATSGCSAAEYPPESAGTVVLSRTDGCTSAQHALAASQAGAAALLLYDVSPAPWTNLRRRTPGSSIPVGFLSQQDAEALNPGTVTVELRGHDIHGTTVNLFAETRGGRADNIVMAGAHLDGTPDGPGINDNGSSVAAVLRAAVLLGPYQEHVPNKVRFAFWGAEELVNVGSAHYIDTLGPAERDAITLYLNYEMLASSNYVRFVMDGDDSEFPGTGSPGGPPGSGQVEAVIAQGYGLQGVPIKKADFSEMRSDSEAFMAAGIPSGGAHGGGRGIKTAEEAAVFGGTAGQFYDPCYHQPCDDLAHIDVPALKQSVLATVWAVGRFAVYADDVRAASGR</sequence>
<dbReference type="SUPFAM" id="SSF53187">
    <property type="entry name" value="Zn-dependent exopeptidases"/>
    <property type="match status" value="1"/>
</dbReference>
<dbReference type="KEGG" id="aab:A4R43_12520"/>
<dbReference type="AlphaFoldDB" id="A0A344L5F1"/>
<gene>
    <name evidence="4" type="ORF">A4R43_12520</name>
</gene>
<dbReference type="Proteomes" id="UP000250434">
    <property type="component" value="Chromosome"/>
</dbReference>
<dbReference type="RefSeq" id="WP_113692518.1">
    <property type="nucleotide sequence ID" value="NZ_CP015163.1"/>
</dbReference>
<evidence type="ECO:0000256" key="1">
    <source>
        <dbReference type="SAM" id="SignalP"/>
    </source>
</evidence>
<feature type="domain" description="PA" evidence="2">
    <location>
        <begin position="128"/>
        <end position="212"/>
    </location>
</feature>
<organism evidence="4 5">
    <name type="scientific">Amycolatopsis albispora</name>
    <dbReference type="NCBI Taxonomy" id="1804986"/>
    <lineage>
        <taxon>Bacteria</taxon>
        <taxon>Bacillati</taxon>
        <taxon>Actinomycetota</taxon>
        <taxon>Actinomycetes</taxon>
        <taxon>Pseudonocardiales</taxon>
        <taxon>Pseudonocardiaceae</taxon>
        <taxon>Amycolatopsis</taxon>
    </lineage>
</organism>
<feature type="chain" id="PRO_5016558804" evidence="1">
    <location>
        <begin position="23"/>
        <end position="470"/>
    </location>
</feature>